<dbReference type="RefSeq" id="WP_249321023.1">
    <property type="nucleotide sequence ID" value="NZ_CP060632.1"/>
</dbReference>
<evidence type="ECO:0000313" key="8">
    <source>
        <dbReference type="Proteomes" id="UP000515819"/>
    </source>
</evidence>
<feature type="transmembrane region" description="Helical" evidence="5">
    <location>
        <begin position="322"/>
        <end position="341"/>
    </location>
</feature>
<feature type="transmembrane region" description="Helical" evidence="5">
    <location>
        <begin position="21"/>
        <end position="43"/>
    </location>
</feature>
<dbReference type="GO" id="GO:0140359">
    <property type="term" value="F:ABC-type transporter activity"/>
    <property type="evidence" value="ECO:0007669"/>
    <property type="project" value="InterPro"/>
</dbReference>
<keyword evidence="2 5" id="KW-0812">Transmembrane</keyword>
<dbReference type="AlphaFoldDB" id="A0A7G9FKE1"/>
<evidence type="ECO:0000256" key="5">
    <source>
        <dbReference type="SAM" id="Phobius"/>
    </source>
</evidence>
<dbReference type="GO" id="GO:0016020">
    <property type="term" value="C:membrane"/>
    <property type="evidence" value="ECO:0007669"/>
    <property type="project" value="UniProtKB-SubCell"/>
</dbReference>
<feature type="transmembrane region" description="Helical" evidence="5">
    <location>
        <begin position="219"/>
        <end position="239"/>
    </location>
</feature>
<reference evidence="7 8" key="1">
    <citation type="submission" date="2020-08" db="EMBL/GenBank/DDBJ databases">
        <authorList>
            <person name="Liu C."/>
            <person name="Sun Q."/>
        </authorList>
    </citation>
    <scope>NUCLEOTIDE SEQUENCE [LARGE SCALE GENOMIC DNA]</scope>
    <source>
        <strain evidence="7 8">NSJ-4</strain>
    </source>
</reference>
<keyword evidence="4 5" id="KW-0472">Membrane</keyword>
<dbReference type="InterPro" id="IPR013525">
    <property type="entry name" value="ABC2_TM"/>
</dbReference>
<gene>
    <name evidence="7" type="ORF">H9Q76_09765</name>
</gene>
<evidence type="ECO:0000256" key="2">
    <source>
        <dbReference type="ARBA" id="ARBA00022692"/>
    </source>
</evidence>
<dbReference type="Pfam" id="PF12698">
    <property type="entry name" value="ABC2_membrane_3"/>
    <property type="match status" value="1"/>
</dbReference>
<evidence type="ECO:0000256" key="4">
    <source>
        <dbReference type="ARBA" id="ARBA00023136"/>
    </source>
</evidence>
<sequence>MSHIHMFFNFIRANCKRLLHYLPSMFVSLLLLLLLTGTAGFYLSRHLYKENVFSAISIGYYLPQDDNLDLNQLGIGMLQDLEGMEETVQLVQVNSVEEGYNMLASHEILYLIIVPEQFFSGIMDSTNVPLDIVVYDNSSISSYIINELFMSYAGLLGTAQAGIYSGLDTTRAHEFTPEQIRELSNRVNFVYLDRVMNKTNYMKTIQAEDAGSVTFTQHYAAFAIILSLCFLAFLLIPYLQGTGNGICECMKLYHLNRGHILAANTLHTFLALYILFLPCYIGISIWMGHANLNGLLTIIPALLLIALLIAGIATFSRSTFSANICLLFVVLVLAYCGGGLLPDVLLPKVIQQIRPYLPGTYVMQIFCHALY</sequence>
<keyword evidence="8" id="KW-1185">Reference proteome</keyword>
<dbReference type="Proteomes" id="UP000515819">
    <property type="component" value="Chromosome"/>
</dbReference>
<evidence type="ECO:0000256" key="1">
    <source>
        <dbReference type="ARBA" id="ARBA00004141"/>
    </source>
</evidence>
<feature type="domain" description="ABC-2 type transporter transmembrane" evidence="6">
    <location>
        <begin position="26"/>
        <end position="368"/>
    </location>
</feature>
<proteinExistence type="predicted"/>
<evidence type="ECO:0000259" key="6">
    <source>
        <dbReference type="Pfam" id="PF12698"/>
    </source>
</evidence>
<evidence type="ECO:0000313" key="7">
    <source>
        <dbReference type="EMBL" id="QNL99022.1"/>
    </source>
</evidence>
<comment type="subcellular location">
    <subcellularLocation>
        <location evidence="1">Membrane</location>
        <topology evidence="1">Multi-pass membrane protein</topology>
    </subcellularLocation>
</comment>
<evidence type="ECO:0000256" key="3">
    <source>
        <dbReference type="ARBA" id="ARBA00022989"/>
    </source>
</evidence>
<dbReference type="KEGG" id="wcp:H9Q76_09765"/>
<keyword evidence="3 5" id="KW-1133">Transmembrane helix</keyword>
<dbReference type="EMBL" id="CP060632">
    <property type="protein sequence ID" value="QNL99022.1"/>
    <property type="molecule type" value="Genomic_DNA"/>
</dbReference>
<feature type="transmembrane region" description="Helical" evidence="5">
    <location>
        <begin position="295"/>
        <end position="315"/>
    </location>
</feature>
<accession>A0A7G9FKE1</accession>
<name>A0A7G9FKE1_9FIRM</name>
<feature type="transmembrane region" description="Helical" evidence="5">
    <location>
        <begin position="260"/>
        <end position="283"/>
    </location>
</feature>
<protein>
    <submittedName>
        <fullName evidence="7">ABC transporter permease</fullName>
    </submittedName>
</protein>
<organism evidence="7 8">
    <name type="scientific">Wujia chipingensis</name>
    <dbReference type="NCBI Taxonomy" id="2763670"/>
    <lineage>
        <taxon>Bacteria</taxon>
        <taxon>Bacillati</taxon>
        <taxon>Bacillota</taxon>
        <taxon>Clostridia</taxon>
        <taxon>Lachnospirales</taxon>
        <taxon>Lachnospiraceae</taxon>
        <taxon>Wujia</taxon>
    </lineage>
</organism>